<evidence type="ECO:0000313" key="2">
    <source>
        <dbReference type="Proteomes" id="UP000594059"/>
    </source>
</evidence>
<dbReference type="GO" id="GO:0016787">
    <property type="term" value="F:hydrolase activity"/>
    <property type="evidence" value="ECO:0007669"/>
    <property type="project" value="UniProtKB-KW"/>
</dbReference>
<keyword evidence="2" id="KW-1185">Reference proteome</keyword>
<accession>A0A7S6UEG2</accession>
<dbReference type="RefSeq" id="WP_193983768.1">
    <property type="nucleotide sequence ID" value="NZ_CP063656.1"/>
</dbReference>
<dbReference type="KEGG" id="lcic:INQ41_08900"/>
<proteinExistence type="predicted"/>
<sequence>MNAGLVHRIGPFRGYVLLARALAALGFAVLRFDQGGLGDSAASTLGSTERRRVEIDAAIEMLRSETGTDRFIVGGICSGADDAFLLAGLDPRISGVILLDGLAYRTPGFWLRHLVRKLRAPHAWRTLQRHHWLPGVDLYREHPARTAAVQQLQRLVERDVRILFVFTSGSSHYFNHCRQLRAGLGNAAAAAQVTLEHWPDCDHTFFLQCDRQRLQQRVLAWAQSEFPRINAAPIPVASSAP</sequence>
<dbReference type="AlphaFoldDB" id="A0A7S6UEG2"/>
<dbReference type="EMBL" id="CP063656">
    <property type="protein sequence ID" value="QOW18804.1"/>
    <property type="molecule type" value="Genomic_DNA"/>
</dbReference>
<dbReference type="Gene3D" id="3.40.50.1820">
    <property type="entry name" value="alpha/beta hydrolase"/>
    <property type="match status" value="1"/>
</dbReference>
<protein>
    <submittedName>
        <fullName evidence="1">Alpha/beta hydrolase</fullName>
    </submittedName>
</protein>
<name>A0A7S6UEG2_9GAMM</name>
<dbReference type="InterPro" id="IPR029058">
    <property type="entry name" value="AB_hydrolase_fold"/>
</dbReference>
<evidence type="ECO:0000313" key="1">
    <source>
        <dbReference type="EMBL" id="QOW18804.1"/>
    </source>
</evidence>
<dbReference type="Proteomes" id="UP000594059">
    <property type="component" value="Chromosome"/>
</dbReference>
<gene>
    <name evidence="1" type="ORF">INQ41_08900</name>
</gene>
<keyword evidence="1" id="KW-0378">Hydrolase</keyword>
<reference evidence="1 2" key="1">
    <citation type="submission" date="2020-10" db="EMBL/GenBank/DDBJ databases">
        <title>complete genome sequencing of Lysobacter sp. H21R20.</title>
        <authorList>
            <person name="Bae J.-W."/>
            <person name="Lee S.-Y."/>
        </authorList>
    </citation>
    <scope>NUCLEOTIDE SEQUENCE [LARGE SCALE GENOMIC DNA]</scope>
    <source>
        <strain evidence="1 2">H21R20</strain>
    </source>
</reference>
<dbReference type="SUPFAM" id="SSF53474">
    <property type="entry name" value="alpha/beta-Hydrolases"/>
    <property type="match status" value="1"/>
</dbReference>
<organism evidence="1 2">
    <name type="scientific">Novilysobacter ciconiae</name>
    <dbReference type="NCBI Taxonomy" id="2781022"/>
    <lineage>
        <taxon>Bacteria</taxon>
        <taxon>Pseudomonadati</taxon>
        <taxon>Pseudomonadota</taxon>
        <taxon>Gammaproteobacteria</taxon>
        <taxon>Lysobacterales</taxon>
        <taxon>Lysobacteraceae</taxon>
        <taxon>Novilysobacter</taxon>
    </lineage>
</organism>